<gene>
    <name evidence="8" type="primary">CSON005472</name>
</gene>
<accession>A0A336LUV4</accession>
<dbReference type="OMA" id="MSIEHHE"/>
<evidence type="ECO:0000256" key="2">
    <source>
        <dbReference type="ARBA" id="ARBA00023242"/>
    </source>
</evidence>
<name>A0A336LUV4_CULSO</name>
<dbReference type="GO" id="GO:0005654">
    <property type="term" value="C:nucleoplasm"/>
    <property type="evidence" value="ECO:0007669"/>
    <property type="project" value="UniProtKB-ARBA"/>
</dbReference>
<dbReference type="GO" id="GO:0097550">
    <property type="term" value="C:transcription preinitiation complex"/>
    <property type="evidence" value="ECO:0007669"/>
    <property type="project" value="UniProtKB-ARBA"/>
</dbReference>
<evidence type="ECO:0000256" key="5">
    <source>
        <dbReference type="SAM" id="MobiDB-lite"/>
    </source>
</evidence>
<feature type="coiled-coil region" evidence="4">
    <location>
        <begin position="285"/>
        <end position="322"/>
    </location>
</feature>
<dbReference type="VEuPathDB" id="VectorBase:CSON005472"/>
<comment type="similarity">
    <text evidence="3">Belongs to the UPF0400 (RTT103) family.</text>
</comment>
<evidence type="ECO:0000259" key="6">
    <source>
        <dbReference type="PROSITE" id="PS51391"/>
    </source>
</evidence>
<reference evidence="8" key="2">
    <citation type="submission" date="2018-07" db="EMBL/GenBank/DDBJ databases">
        <authorList>
            <person name="Quirk P.G."/>
            <person name="Krulwich T.A."/>
        </authorList>
    </citation>
    <scope>NUCLEOTIDE SEQUENCE</scope>
</reference>
<dbReference type="Gene3D" id="6.10.250.2560">
    <property type="match status" value="1"/>
</dbReference>
<dbReference type="InterPro" id="IPR032337">
    <property type="entry name" value="RPRD1A/B_C"/>
</dbReference>
<dbReference type="InterPro" id="IPR006569">
    <property type="entry name" value="CID_dom"/>
</dbReference>
<dbReference type="GO" id="GO:0042802">
    <property type="term" value="F:identical protein binding"/>
    <property type="evidence" value="ECO:0007669"/>
    <property type="project" value="UniProtKB-ARBA"/>
</dbReference>
<proteinExistence type="inferred from homology"/>
<dbReference type="EMBL" id="UFQT01000215">
    <property type="protein sequence ID" value="SSX21816.1"/>
    <property type="molecule type" value="Genomic_DNA"/>
</dbReference>
<sequence length="343" mass="39110">MSAFTESGLVKKLLELNASQQSIQTVSLWVIHHRRHYKAIVPVWLREMKKVNQNKKLTFMYLANDVIQNSKKKGPEYGKEFSITLKDAFKHVAETCKGEDIFNRLDRILSIWEERGVYESKLIKEWFDALHSITGTSASGMEVSNKKRKNEEQNKIDTPDKKTKSNKDGAKTETVEVNGTVETHITLSPHMPEECDPPEPDVLIKVLQNLENSASSDAAVREKIANLPPEVSEMSLLSKLSDKEAAIKLAVQVNDAIMLLNNYNARLSDEMTERKKLTIMLRDFQTEQTELLTHAEKRLEEYKEKLKKVKEVQKEVHNQLKNLPEIQLSTVSPLPSAGDLFKA</sequence>
<feature type="region of interest" description="Disordered" evidence="5">
    <location>
        <begin position="139"/>
        <end position="174"/>
    </location>
</feature>
<dbReference type="PANTHER" id="PTHR12460:SF0">
    <property type="entry name" value="CID DOMAIN-CONTAINING PROTEIN-RELATED"/>
    <property type="match status" value="1"/>
</dbReference>
<dbReference type="SUPFAM" id="SSF48464">
    <property type="entry name" value="ENTH/VHS domain"/>
    <property type="match status" value="1"/>
</dbReference>
<dbReference type="GO" id="GO:0000993">
    <property type="term" value="F:RNA polymerase II complex binding"/>
    <property type="evidence" value="ECO:0007669"/>
    <property type="project" value="TreeGrafter"/>
</dbReference>
<evidence type="ECO:0000256" key="4">
    <source>
        <dbReference type="SAM" id="Coils"/>
    </source>
</evidence>
<reference evidence="7" key="1">
    <citation type="submission" date="2018-04" db="EMBL/GenBank/DDBJ databases">
        <authorList>
            <person name="Go L.Y."/>
            <person name="Mitchell J.A."/>
        </authorList>
    </citation>
    <scope>NUCLEOTIDE SEQUENCE</scope>
    <source>
        <tissue evidence="7">Whole organism</tissue>
    </source>
</reference>
<dbReference type="Gene3D" id="1.25.40.90">
    <property type="match status" value="1"/>
</dbReference>
<dbReference type="InterPro" id="IPR008942">
    <property type="entry name" value="ENTH_VHS"/>
</dbReference>
<protein>
    <submittedName>
        <fullName evidence="8">CSON005472 protein</fullName>
    </submittedName>
</protein>
<evidence type="ECO:0000313" key="8">
    <source>
        <dbReference type="EMBL" id="SSX21816.1"/>
    </source>
</evidence>
<dbReference type="Pfam" id="PF16566">
    <property type="entry name" value="CREPT"/>
    <property type="match status" value="1"/>
</dbReference>
<evidence type="ECO:0000256" key="1">
    <source>
        <dbReference type="ARBA" id="ARBA00004123"/>
    </source>
</evidence>
<dbReference type="Pfam" id="PF04818">
    <property type="entry name" value="CID"/>
    <property type="match status" value="1"/>
</dbReference>
<dbReference type="GO" id="GO:0031124">
    <property type="term" value="P:mRNA 3'-end processing"/>
    <property type="evidence" value="ECO:0007669"/>
    <property type="project" value="TreeGrafter"/>
</dbReference>
<dbReference type="GO" id="GO:0001111">
    <property type="term" value="P:RNA polymerase II promoter clearance"/>
    <property type="evidence" value="ECO:0007669"/>
    <property type="project" value="UniProtKB-ARBA"/>
</dbReference>
<comment type="subcellular location">
    <subcellularLocation>
        <location evidence="1">Nucleus</location>
    </subcellularLocation>
</comment>
<dbReference type="AlphaFoldDB" id="A0A336LUV4"/>
<dbReference type="EMBL" id="UFQS01000215">
    <property type="protein sequence ID" value="SSX01436.1"/>
    <property type="molecule type" value="Genomic_DNA"/>
</dbReference>
<evidence type="ECO:0000313" key="7">
    <source>
        <dbReference type="EMBL" id="SSX01436.1"/>
    </source>
</evidence>
<dbReference type="PROSITE" id="PS51391">
    <property type="entry name" value="CID"/>
    <property type="match status" value="1"/>
</dbReference>
<keyword evidence="4" id="KW-0175">Coiled coil</keyword>
<evidence type="ECO:0000256" key="3">
    <source>
        <dbReference type="ARBA" id="ARBA00034310"/>
    </source>
</evidence>
<dbReference type="SMART" id="SM00582">
    <property type="entry name" value="RPR"/>
    <property type="match status" value="1"/>
</dbReference>
<keyword evidence="2" id="KW-0539">Nucleus</keyword>
<feature type="domain" description="CID" evidence="6">
    <location>
        <begin position="1"/>
        <end position="134"/>
    </location>
</feature>
<dbReference type="FunFam" id="1.25.40.90:FF:000007">
    <property type="entry name" value="Regulation of nuclear pre-mRNA domain-containing protein 1B"/>
    <property type="match status" value="1"/>
</dbReference>
<organism evidence="8">
    <name type="scientific">Culicoides sonorensis</name>
    <name type="common">Biting midge</name>
    <dbReference type="NCBI Taxonomy" id="179676"/>
    <lineage>
        <taxon>Eukaryota</taxon>
        <taxon>Metazoa</taxon>
        <taxon>Ecdysozoa</taxon>
        <taxon>Arthropoda</taxon>
        <taxon>Hexapoda</taxon>
        <taxon>Insecta</taxon>
        <taxon>Pterygota</taxon>
        <taxon>Neoptera</taxon>
        <taxon>Endopterygota</taxon>
        <taxon>Diptera</taxon>
        <taxon>Nematocera</taxon>
        <taxon>Chironomoidea</taxon>
        <taxon>Ceratopogonidae</taxon>
        <taxon>Ceratopogoninae</taxon>
        <taxon>Culicoides</taxon>
        <taxon>Monoculicoides</taxon>
    </lineage>
</organism>
<dbReference type="CDD" id="cd17002">
    <property type="entry name" value="CID_RPRD1"/>
    <property type="match status" value="1"/>
</dbReference>
<dbReference type="PANTHER" id="PTHR12460">
    <property type="entry name" value="CYCLIN-DEPENDENT KINASE INHIBITOR-RELATED PROTEIN"/>
    <property type="match status" value="1"/>
</dbReference>
<feature type="compositionally biased region" description="Basic and acidic residues" evidence="5">
    <location>
        <begin position="149"/>
        <end position="174"/>
    </location>
</feature>